<feature type="transmembrane region" description="Helical" evidence="9">
    <location>
        <begin position="265"/>
        <end position="286"/>
    </location>
</feature>
<dbReference type="InterPro" id="IPR017871">
    <property type="entry name" value="ABC_transporter-like_CS"/>
</dbReference>
<evidence type="ECO:0000259" key="11">
    <source>
        <dbReference type="PROSITE" id="PS50929"/>
    </source>
</evidence>
<dbReference type="Pfam" id="PF00005">
    <property type="entry name" value="ABC_tran"/>
    <property type="match status" value="1"/>
</dbReference>
<accession>A0A7U3ZFW1</accession>
<dbReference type="PROSITE" id="PS50929">
    <property type="entry name" value="ABC_TM1F"/>
    <property type="match status" value="1"/>
</dbReference>
<gene>
    <name evidence="12" type="ordered locus">Runsl_0010</name>
</gene>
<evidence type="ECO:0000256" key="6">
    <source>
        <dbReference type="ARBA" id="ARBA00022840"/>
    </source>
</evidence>
<dbReference type="PANTHER" id="PTHR43394">
    <property type="entry name" value="ATP-DEPENDENT PERMEASE MDL1, MITOCHONDRIAL"/>
    <property type="match status" value="1"/>
</dbReference>
<dbReference type="EMBL" id="CP002859">
    <property type="protein sequence ID" value="AEI46470.1"/>
    <property type="molecule type" value="Genomic_DNA"/>
</dbReference>
<keyword evidence="8 9" id="KW-0472">Membrane</keyword>
<dbReference type="FunFam" id="3.40.50.300:FF:000221">
    <property type="entry name" value="Multidrug ABC transporter ATP-binding protein"/>
    <property type="match status" value="1"/>
</dbReference>
<reference evidence="13" key="1">
    <citation type="submission" date="2011-06" db="EMBL/GenBank/DDBJ databases">
        <title>The complete genome of chromosome of Runella slithyformis DSM 19594.</title>
        <authorList>
            <consortium name="US DOE Joint Genome Institute (JGI-PGF)"/>
            <person name="Lucas S."/>
            <person name="Han J."/>
            <person name="Lapidus A."/>
            <person name="Bruce D."/>
            <person name="Goodwin L."/>
            <person name="Pitluck S."/>
            <person name="Peters L."/>
            <person name="Kyrpides N."/>
            <person name="Mavromatis K."/>
            <person name="Ivanova N."/>
            <person name="Ovchinnikova G."/>
            <person name="Zhang X."/>
            <person name="Misra M."/>
            <person name="Detter J.C."/>
            <person name="Tapia R."/>
            <person name="Han C."/>
            <person name="Land M."/>
            <person name="Hauser L."/>
            <person name="Markowitz V."/>
            <person name="Cheng J.-F."/>
            <person name="Hugenholtz P."/>
            <person name="Woyke T."/>
            <person name="Wu D."/>
            <person name="Tindall B."/>
            <person name="Faehrich R."/>
            <person name="Brambilla E."/>
            <person name="Klenk H.-P."/>
            <person name="Eisen J.A."/>
        </authorList>
    </citation>
    <scope>NUCLEOTIDE SEQUENCE [LARGE SCALE GENOMIC DNA]</scope>
    <source>
        <strain evidence="13">ATCC 29530 / DSM 19594 / LMG 11500 / NCIMB 11436 / LSU 4</strain>
    </source>
</reference>
<protein>
    <submittedName>
        <fullName evidence="12">Xenobiotic-transporting ATPase</fullName>
    </submittedName>
</protein>
<dbReference type="InterPro" id="IPR003593">
    <property type="entry name" value="AAA+_ATPase"/>
</dbReference>
<dbReference type="PANTHER" id="PTHR43394:SF1">
    <property type="entry name" value="ATP-BINDING CASSETTE SUB-FAMILY B MEMBER 10, MITOCHONDRIAL"/>
    <property type="match status" value="1"/>
</dbReference>
<dbReference type="PROSITE" id="PS00211">
    <property type="entry name" value="ABC_TRANSPORTER_1"/>
    <property type="match status" value="1"/>
</dbReference>
<evidence type="ECO:0000256" key="9">
    <source>
        <dbReference type="SAM" id="Phobius"/>
    </source>
</evidence>
<evidence type="ECO:0000259" key="10">
    <source>
        <dbReference type="PROSITE" id="PS50893"/>
    </source>
</evidence>
<dbReference type="InterPro" id="IPR036640">
    <property type="entry name" value="ABC1_TM_sf"/>
</dbReference>
<sequence>MSSKNKQESPTFQARLQALKYLPLFFKEIWQTQPWMTAGNIGLRLIRSVIPFLTLYLGKLIIDEVVRLINTHSTDTRHLLVLIGLELALALGSDLLNRATMLLDGLLGDLHANRSSIQIMQHAATLDLAQFEEPVFYDKLERARQQTVGRTALLSQSLAQVQDIITIGFLGAGLALFSPWLILILVLSIIPAFLGEFYFNSQSYALSYQWTPQRRELDYLRYIGASNVNAKEVKLFNLSGFLTERFREVSAAYYLQNRQLSIRRAGWGALLTAIGTAGYYGAYAFIGLETIRGTITIGSLTFLAGSFRQLKSSLEGILNRFTSISQGTLYLRDFFQFFELEPRVASPKTPLPFPTVIQKGFVFENVSFKYPAAEKWVFQRLNFTLKAGEKLAIVGENGAGKTTLVKLLTRLYDPTEGRILLDGHDLREYDLGELQRHIGVIFQDYIRLMMTAQSNIAVGDIEQINNLDRIATASERSLAASLIQRFPEGFQQVLGRHFRGGVELSGGEWQKIALARAYMRDSELLILDEPTASLDARAEYEVFQRFAELTKGKMAMLISHRFSTVRMADRIIVIENGQLIESGSHEQLMANKGRYAELFQLQARGYL</sequence>
<evidence type="ECO:0000313" key="12">
    <source>
        <dbReference type="EMBL" id="AEI46470.1"/>
    </source>
</evidence>
<keyword evidence="3" id="KW-1003">Cell membrane</keyword>
<dbReference type="KEGG" id="rsi:Runsl_0010"/>
<feature type="domain" description="ABC transmembrane type-1" evidence="11">
    <location>
        <begin position="41"/>
        <end position="326"/>
    </location>
</feature>
<dbReference type="SMART" id="SM00382">
    <property type="entry name" value="AAA"/>
    <property type="match status" value="1"/>
</dbReference>
<evidence type="ECO:0000256" key="2">
    <source>
        <dbReference type="ARBA" id="ARBA00022448"/>
    </source>
</evidence>
<dbReference type="RefSeq" id="WP_013925795.1">
    <property type="nucleotide sequence ID" value="NC_015703.1"/>
</dbReference>
<evidence type="ECO:0000256" key="8">
    <source>
        <dbReference type="ARBA" id="ARBA00023136"/>
    </source>
</evidence>
<dbReference type="SUPFAM" id="SSF52540">
    <property type="entry name" value="P-loop containing nucleoside triphosphate hydrolases"/>
    <property type="match status" value="1"/>
</dbReference>
<dbReference type="AlphaFoldDB" id="A0A7U3ZFW1"/>
<evidence type="ECO:0000313" key="13">
    <source>
        <dbReference type="Proteomes" id="UP000000493"/>
    </source>
</evidence>
<dbReference type="PROSITE" id="PS50893">
    <property type="entry name" value="ABC_TRANSPORTER_2"/>
    <property type="match status" value="1"/>
</dbReference>
<dbReference type="InterPro" id="IPR003439">
    <property type="entry name" value="ABC_transporter-like_ATP-bd"/>
</dbReference>
<evidence type="ECO:0000256" key="4">
    <source>
        <dbReference type="ARBA" id="ARBA00022692"/>
    </source>
</evidence>
<reference evidence="12 13" key="2">
    <citation type="journal article" date="2012" name="Stand. Genomic Sci.">
        <title>Complete genome sequence of the aquatic bacterium Runella slithyformis type strain (LSU 4(T)).</title>
        <authorList>
            <person name="Copeland A."/>
            <person name="Zhang X."/>
            <person name="Misra M."/>
            <person name="Lapidus A."/>
            <person name="Nolan M."/>
            <person name="Lucas S."/>
            <person name="Deshpande S."/>
            <person name="Cheng J.F."/>
            <person name="Tapia R."/>
            <person name="Goodwin L.A."/>
            <person name="Pitluck S."/>
            <person name="Liolios K."/>
            <person name="Pagani I."/>
            <person name="Ivanova N."/>
            <person name="Mikhailova N."/>
            <person name="Pati A."/>
            <person name="Chen A."/>
            <person name="Palaniappan K."/>
            <person name="Land M."/>
            <person name="Hauser L."/>
            <person name="Pan C."/>
            <person name="Jeffries C.D."/>
            <person name="Detter J.C."/>
            <person name="Brambilla E.M."/>
            <person name="Rohde M."/>
            <person name="Djao O.D."/>
            <person name="Goker M."/>
            <person name="Sikorski J."/>
            <person name="Tindall B.J."/>
            <person name="Woyke T."/>
            <person name="Bristow J."/>
            <person name="Eisen J.A."/>
            <person name="Markowitz V."/>
            <person name="Hugenholtz P."/>
            <person name="Kyrpides N.C."/>
            <person name="Klenk H.P."/>
            <person name="Mavromatis K."/>
        </authorList>
    </citation>
    <scope>NUCLEOTIDE SEQUENCE [LARGE SCALE GENOMIC DNA]</scope>
    <source>
        <strain evidence="13">ATCC 29530 / DSM 19594 / LMG 11500 / NCIMB 11436 / LSU 4</strain>
    </source>
</reference>
<dbReference type="Gene3D" id="1.20.1560.10">
    <property type="entry name" value="ABC transporter type 1, transmembrane domain"/>
    <property type="match status" value="1"/>
</dbReference>
<comment type="subcellular location">
    <subcellularLocation>
        <location evidence="1">Cell membrane</location>
        <topology evidence="1">Multi-pass membrane protein</topology>
    </subcellularLocation>
</comment>
<keyword evidence="5" id="KW-0547">Nucleotide-binding</keyword>
<evidence type="ECO:0000256" key="3">
    <source>
        <dbReference type="ARBA" id="ARBA00022475"/>
    </source>
</evidence>
<evidence type="ECO:0000256" key="1">
    <source>
        <dbReference type="ARBA" id="ARBA00004651"/>
    </source>
</evidence>
<evidence type="ECO:0000256" key="5">
    <source>
        <dbReference type="ARBA" id="ARBA00022741"/>
    </source>
</evidence>
<name>A0A7U3ZFW1_RUNSL</name>
<keyword evidence="6" id="KW-0067">ATP-binding</keyword>
<keyword evidence="2" id="KW-0813">Transport</keyword>
<dbReference type="GO" id="GO:0005524">
    <property type="term" value="F:ATP binding"/>
    <property type="evidence" value="ECO:0007669"/>
    <property type="project" value="UniProtKB-KW"/>
</dbReference>
<feature type="transmembrane region" description="Helical" evidence="9">
    <location>
        <begin position="164"/>
        <end position="194"/>
    </location>
</feature>
<dbReference type="SUPFAM" id="SSF90123">
    <property type="entry name" value="ABC transporter transmembrane region"/>
    <property type="match status" value="1"/>
</dbReference>
<dbReference type="GO" id="GO:0015421">
    <property type="term" value="F:ABC-type oligopeptide transporter activity"/>
    <property type="evidence" value="ECO:0007669"/>
    <property type="project" value="TreeGrafter"/>
</dbReference>
<dbReference type="GO" id="GO:0005886">
    <property type="term" value="C:plasma membrane"/>
    <property type="evidence" value="ECO:0007669"/>
    <property type="project" value="UniProtKB-SubCell"/>
</dbReference>
<dbReference type="InterPro" id="IPR027417">
    <property type="entry name" value="P-loop_NTPase"/>
</dbReference>
<dbReference type="InterPro" id="IPR011527">
    <property type="entry name" value="ABC1_TM_dom"/>
</dbReference>
<keyword evidence="7 9" id="KW-1133">Transmembrane helix</keyword>
<proteinExistence type="predicted"/>
<keyword evidence="4 9" id="KW-0812">Transmembrane</keyword>
<dbReference type="Proteomes" id="UP000000493">
    <property type="component" value="Chromosome"/>
</dbReference>
<organism evidence="12 13">
    <name type="scientific">Runella slithyformis (strain ATCC 29530 / DSM 19594 / LMG 11500 / NCIMB 11436 / LSU 4)</name>
    <dbReference type="NCBI Taxonomy" id="761193"/>
    <lineage>
        <taxon>Bacteria</taxon>
        <taxon>Pseudomonadati</taxon>
        <taxon>Bacteroidota</taxon>
        <taxon>Cytophagia</taxon>
        <taxon>Cytophagales</taxon>
        <taxon>Spirosomataceae</taxon>
        <taxon>Runella</taxon>
    </lineage>
</organism>
<feature type="domain" description="ABC transporter" evidence="10">
    <location>
        <begin position="361"/>
        <end position="601"/>
    </location>
</feature>
<keyword evidence="13" id="KW-1185">Reference proteome</keyword>
<dbReference type="InterPro" id="IPR039421">
    <property type="entry name" value="Type_1_exporter"/>
</dbReference>
<dbReference type="Gene3D" id="3.40.50.300">
    <property type="entry name" value="P-loop containing nucleotide triphosphate hydrolases"/>
    <property type="match status" value="1"/>
</dbReference>
<dbReference type="GO" id="GO:0016887">
    <property type="term" value="F:ATP hydrolysis activity"/>
    <property type="evidence" value="ECO:0007669"/>
    <property type="project" value="InterPro"/>
</dbReference>
<evidence type="ECO:0000256" key="7">
    <source>
        <dbReference type="ARBA" id="ARBA00022989"/>
    </source>
</evidence>